<evidence type="ECO:0000256" key="1">
    <source>
        <dbReference type="SAM" id="MobiDB-lite"/>
    </source>
</evidence>
<feature type="compositionally biased region" description="Basic and acidic residues" evidence="1">
    <location>
        <begin position="1069"/>
        <end position="1078"/>
    </location>
</feature>
<keyword evidence="4" id="KW-1185">Reference proteome</keyword>
<feature type="compositionally biased region" description="Polar residues" evidence="1">
    <location>
        <begin position="209"/>
        <end position="230"/>
    </location>
</feature>
<dbReference type="OrthoDB" id="1933281at2759"/>
<dbReference type="Pfam" id="PF08457">
    <property type="entry name" value="Sfi1"/>
    <property type="match status" value="2"/>
</dbReference>
<dbReference type="OMA" id="RFFNGWR"/>
<name>A0A1M2W7E6_TRAPU</name>
<evidence type="ECO:0000259" key="2">
    <source>
        <dbReference type="Pfam" id="PF08457"/>
    </source>
</evidence>
<feature type="region of interest" description="Disordered" evidence="1">
    <location>
        <begin position="116"/>
        <end position="230"/>
    </location>
</feature>
<feature type="domain" description="Sfi1 spindle body" evidence="2">
    <location>
        <begin position="464"/>
        <end position="734"/>
    </location>
</feature>
<dbReference type="InterPro" id="IPR013665">
    <property type="entry name" value="Sfi1_dom"/>
</dbReference>
<dbReference type="Proteomes" id="UP000184267">
    <property type="component" value="Unassembled WGS sequence"/>
</dbReference>
<organism evidence="3 4">
    <name type="scientific">Trametes pubescens</name>
    <name type="common">White-rot fungus</name>
    <dbReference type="NCBI Taxonomy" id="154538"/>
    <lineage>
        <taxon>Eukaryota</taxon>
        <taxon>Fungi</taxon>
        <taxon>Dikarya</taxon>
        <taxon>Basidiomycota</taxon>
        <taxon>Agaricomycotina</taxon>
        <taxon>Agaricomycetes</taxon>
        <taxon>Polyporales</taxon>
        <taxon>Polyporaceae</taxon>
        <taxon>Trametes</taxon>
    </lineage>
</organism>
<dbReference type="AlphaFoldDB" id="A0A1M2W7E6"/>
<proteinExistence type="predicted"/>
<accession>A0A1M2W7E6</accession>
<feature type="compositionally biased region" description="Low complexity" evidence="1">
    <location>
        <begin position="135"/>
        <end position="165"/>
    </location>
</feature>
<sequence length="1168" mass="134851">MSHFRPARASPPPRPALPASVLLSEITDDSRASGSAVPELVGLGPEEIDFIDEVISRAPASASTFLTVFKAYNDVLQERGLDPQNEVVYYGKLLKIGTLKGMSWADKWNMVKEQQGYASQGAQGGSKAGRRTHVPRTTPTPAKAATKPRAITQAHYTPTDDTYTPMTFLDDTTHTEDESIPPPPSRRRTDTYPHNDTPRPRRAFMSPATIASNNSLGLDTGTPSQAPGSRTALHQNIARQAVVSRPIARWDAETTAATETTTHASPSIPPSYGAAVRDGGLSSKEKVLSLLQKAREVRHPTPPPPVTQPTAVPLPRSRRGSTIDADEAWKNIRMAQDEETADEYRKNRLVERCWDVWKQGAQWIITTGEQIAEARNHLIARRALQHWRKRTAERHQLYLRVAALSDRRCLKRALNAWKQKSKEKKQVHWREDMRARMKMVRDRDELRLKKDAWAKWRQSHLSHLAEHQFSQRLVKRFFDRWKSRVGRLDQLDAAAEHFVHAKEERAMERCWDIWRRTAELRTAERSLRERVDLRTMTGALAVWTKHTQDYRVADEFYDASVVKNALQRWKAAQRRIRAMENRAVKHVARQDEVLVRAVMRVWKAHERGQLLTRVRNVRLLRQAWTILKHRMEEQREREELAQLFAARSASILGSAALKKWRAAYTSHQNALTFAVHYHRAQVQYKMLLIWRLRLRAKLRRAKQAKAAQKHLLLRRYLHMWTAKVAEKQRERKLQEFQRRIVKRSFYAWLERAKHQREVTLAEQIIRQRIAMRIMSDTLIHWTNRVADVKFKELDTTQKYEKLLVSRAFGKWKTVCKRHVDELSLMESYQDIKREESMRKMFYRWLTAARKVRHRRQDLQAREDEFKLTVVAGAWDKWRERFQDIRLQPMAVAFDKQRQRDLLFRAFAIWHSKSRSLPAVRFHASNLKSKYWKKWRDAMPRALQAKAARDRDRRITLTRALAHWHKAYKTKVELKAIARARYLNLTPAVVPRAPHHQPLRPAALAAPLRPRVTPRRTRPPSPSEDEADVRPPAAPAPAPAPLFAKPTANRRGLASLLERPPRPHSGSPERAARSPERPKLSSRRTAASRVPSPGREDPEPMLAPAPSSSSSAFGGIAAWRRDVRPPKSAPPSVVGEGAPRSSLWDELKEVRRKARTPARTERAYSPPPR</sequence>
<dbReference type="STRING" id="154538.A0A1M2W7E6"/>
<dbReference type="EMBL" id="MNAD01000137">
    <property type="protein sequence ID" value="OJT15746.1"/>
    <property type="molecule type" value="Genomic_DNA"/>
</dbReference>
<gene>
    <name evidence="3" type="ORF">TRAPUB_4382</name>
</gene>
<feature type="region of interest" description="Disordered" evidence="1">
    <location>
        <begin position="254"/>
        <end position="278"/>
    </location>
</feature>
<reference evidence="3 4" key="1">
    <citation type="submission" date="2016-10" db="EMBL/GenBank/DDBJ databases">
        <title>Genome sequence of the basidiomycete white-rot fungus Trametes pubescens.</title>
        <authorList>
            <person name="Makela M.R."/>
            <person name="Granchi Z."/>
            <person name="Peng M."/>
            <person name="De Vries R.P."/>
            <person name="Grigoriev I."/>
            <person name="Riley R."/>
            <person name="Hilden K."/>
        </authorList>
    </citation>
    <scope>NUCLEOTIDE SEQUENCE [LARGE SCALE GENOMIC DNA]</scope>
    <source>
        <strain evidence="3 4">FBCC735</strain>
    </source>
</reference>
<feature type="domain" description="Sfi1 spindle body" evidence="2">
    <location>
        <begin position="738"/>
        <end position="938"/>
    </location>
</feature>
<evidence type="ECO:0000313" key="4">
    <source>
        <dbReference type="Proteomes" id="UP000184267"/>
    </source>
</evidence>
<comment type="caution">
    <text evidence="3">The sequence shown here is derived from an EMBL/GenBank/DDBJ whole genome shotgun (WGS) entry which is preliminary data.</text>
</comment>
<feature type="compositionally biased region" description="Basic and acidic residues" evidence="1">
    <location>
        <begin position="187"/>
        <end position="199"/>
    </location>
</feature>
<feature type="region of interest" description="Disordered" evidence="1">
    <location>
        <begin position="991"/>
        <end position="1044"/>
    </location>
</feature>
<feature type="region of interest" description="Disordered" evidence="1">
    <location>
        <begin position="297"/>
        <end position="321"/>
    </location>
</feature>
<feature type="region of interest" description="Disordered" evidence="1">
    <location>
        <begin position="1056"/>
        <end position="1168"/>
    </location>
</feature>
<evidence type="ECO:0000313" key="3">
    <source>
        <dbReference type="EMBL" id="OJT15746.1"/>
    </source>
</evidence>
<protein>
    <recommendedName>
        <fullName evidence="2">Sfi1 spindle body domain-containing protein</fullName>
    </recommendedName>
</protein>
<feature type="compositionally biased region" description="Low complexity" evidence="1">
    <location>
        <begin position="998"/>
        <end position="1010"/>
    </location>
</feature>